<accession>A0A834RKI9</accession>
<reference evidence="2" key="1">
    <citation type="journal article" date="2018" name="BMC Genomics">
        <title>Comparative genomics of the wheat fungal pathogen Pyrenophora tritici-repentis reveals chromosomal variations and genome plasticity.</title>
        <authorList>
            <person name="Moolhuijzen P."/>
            <person name="See P.T."/>
            <person name="Hane J.K."/>
            <person name="Shi G."/>
            <person name="Liu Z."/>
            <person name="Oliver R.P."/>
            <person name="Moffat C.S."/>
        </authorList>
    </citation>
    <scope>NUCLEOTIDE SEQUENCE [LARGE SCALE GENOMIC DNA]</scope>
    <source>
        <strain evidence="2">M4</strain>
    </source>
</reference>
<evidence type="ECO:0000313" key="5">
    <source>
        <dbReference type="Proteomes" id="UP000249757"/>
    </source>
</evidence>
<evidence type="ECO:0000313" key="4">
    <source>
        <dbReference type="Proteomes" id="UP000245464"/>
    </source>
</evidence>
<name>A0A834RKI9_9PLEO</name>
<evidence type="ECO:0000256" key="1">
    <source>
        <dbReference type="SAM" id="SignalP"/>
    </source>
</evidence>
<feature type="chain" id="PRO_5042756037" evidence="1">
    <location>
        <begin position="16"/>
        <end position="48"/>
    </location>
</feature>
<reference evidence="5" key="4">
    <citation type="journal article" date="2022" name="Microb. Genom.">
        <title>A global pangenome for the wheat fungal pathogen Pyrenophora tritici-repentis and prediction of effector protein structural homology.</title>
        <authorList>
            <person name="Moolhuijzen P.M."/>
            <person name="See P.T."/>
            <person name="Shi G."/>
            <person name="Powell H.R."/>
            <person name="Cockram J."/>
            <person name="Jorgensen L.N."/>
            <person name="Benslimane H."/>
            <person name="Strelkov S.E."/>
            <person name="Turner J."/>
            <person name="Liu Z."/>
            <person name="Moffat C.S."/>
        </authorList>
    </citation>
    <scope>NUCLEOTIDE SEQUENCE [LARGE SCALE GENOMIC DNA]</scope>
</reference>
<dbReference type="AlphaFoldDB" id="A0A834RKI9"/>
<dbReference type="Proteomes" id="UP000249757">
    <property type="component" value="Unassembled WGS sequence"/>
</dbReference>
<dbReference type="EMBL" id="NRDI02000022">
    <property type="protein sequence ID" value="KAI1508985.1"/>
    <property type="molecule type" value="Genomic_DNA"/>
</dbReference>
<reference evidence="3" key="3">
    <citation type="journal article" date="2022" name="bioRxiv">
        <title>A global pangenome for the wheat fungal pathogen Pyrenophora tritici-repentis and prediction of effector protein structural homology.</title>
        <authorList>
            <person name="Moolhuijzen P."/>
            <person name="See P.T."/>
            <person name="Shi G."/>
            <person name="Powell H.R."/>
            <person name="Cockram J."/>
            <person name="Jorgensen L.N."/>
            <person name="Benslimane H."/>
            <person name="Strelkov S.E."/>
            <person name="Turner J."/>
            <person name="Liu Z."/>
            <person name="Moffat C.S."/>
        </authorList>
    </citation>
    <scope>NUCLEOTIDE SEQUENCE</scope>
    <source>
        <strain evidence="3">86-124</strain>
    </source>
</reference>
<protein>
    <submittedName>
        <fullName evidence="2">Uncharacterized protein</fullName>
    </submittedName>
</protein>
<keyword evidence="1" id="KW-0732">Signal</keyword>
<feature type="signal peptide" evidence="1">
    <location>
        <begin position="1"/>
        <end position="15"/>
    </location>
</feature>
<proteinExistence type="predicted"/>
<dbReference type="EMBL" id="NQIK02000010">
    <property type="protein sequence ID" value="KAF7565167.1"/>
    <property type="molecule type" value="Genomic_DNA"/>
</dbReference>
<keyword evidence="5" id="KW-1185">Reference proteome</keyword>
<reference evidence="3" key="2">
    <citation type="submission" date="2021-05" db="EMBL/GenBank/DDBJ databases">
        <authorList>
            <person name="Moolhuijzen P.M."/>
            <person name="Moffat C.S."/>
        </authorList>
    </citation>
    <scope>NUCLEOTIDE SEQUENCE</scope>
    <source>
        <strain evidence="3">86-124</strain>
    </source>
</reference>
<comment type="caution">
    <text evidence="2">The sequence shown here is derived from an EMBL/GenBank/DDBJ whole genome shotgun (WGS) entry which is preliminary data.</text>
</comment>
<organism evidence="2 4">
    <name type="scientific">Pyrenophora tritici-repentis</name>
    <dbReference type="NCBI Taxonomy" id="45151"/>
    <lineage>
        <taxon>Eukaryota</taxon>
        <taxon>Fungi</taxon>
        <taxon>Dikarya</taxon>
        <taxon>Ascomycota</taxon>
        <taxon>Pezizomycotina</taxon>
        <taxon>Dothideomycetes</taxon>
        <taxon>Pleosporomycetidae</taxon>
        <taxon>Pleosporales</taxon>
        <taxon>Pleosporineae</taxon>
        <taxon>Pleosporaceae</taxon>
        <taxon>Pyrenophora</taxon>
    </lineage>
</organism>
<evidence type="ECO:0000313" key="3">
    <source>
        <dbReference type="EMBL" id="KAI1508985.1"/>
    </source>
</evidence>
<sequence>MKVSSILAFLPFCAALTTVGGPVEAYASLKTAIYFMQLTLPKTRTFLT</sequence>
<evidence type="ECO:0000313" key="2">
    <source>
        <dbReference type="EMBL" id="KAF7565167.1"/>
    </source>
</evidence>
<dbReference type="Proteomes" id="UP000245464">
    <property type="component" value="Chromosome 10"/>
</dbReference>
<gene>
    <name evidence="3" type="ORF">Ptr86124_011941</name>
    <name evidence="2" type="ORF">PtrM4_046010</name>
</gene>